<dbReference type="EMBL" id="CAJOBH010033068">
    <property type="protein sequence ID" value="CAF4287930.1"/>
    <property type="molecule type" value="Genomic_DNA"/>
</dbReference>
<dbReference type="Proteomes" id="UP000681967">
    <property type="component" value="Unassembled WGS sequence"/>
</dbReference>
<evidence type="ECO:0000313" key="3">
    <source>
        <dbReference type="Proteomes" id="UP000681720"/>
    </source>
</evidence>
<organism evidence="2 3">
    <name type="scientific">Rotaria magnacalcarata</name>
    <dbReference type="NCBI Taxonomy" id="392030"/>
    <lineage>
        <taxon>Eukaryota</taxon>
        <taxon>Metazoa</taxon>
        <taxon>Spiralia</taxon>
        <taxon>Gnathifera</taxon>
        <taxon>Rotifera</taxon>
        <taxon>Eurotatoria</taxon>
        <taxon>Bdelloidea</taxon>
        <taxon>Philodinida</taxon>
        <taxon>Philodinidae</taxon>
        <taxon>Rotaria</taxon>
    </lineage>
</organism>
<feature type="non-terminal residue" evidence="2">
    <location>
        <position position="1"/>
    </location>
</feature>
<sequence length="32" mass="3870">TECEWKLATKNGQQRTVQQNQLSRFQHVQRLN</sequence>
<gene>
    <name evidence="1" type="ORF">BYL167_LOCUS26970</name>
    <name evidence="2" type="ORF">GIL414_LOCUS30753</name>
</gene>
<protein>
    <submittedName>
        <fullName evidence="2">Uncharacterized protein</fullName>
    </submittedName>
</protein>
<dbReference type="Proteomes" id="UP000681720">
    <property type="component" value="Unassembled WGS sequence"/>
</dbReference>
<comment type="caution">
    <text evidence="2">The sequence shown here is derived from an EMBL/GenBank/DDBJ whole genome shotgun (WGS) entry which is preliminary data.</text>
</comment>
<accession>A0A8S2W3Z6</accession>
<evidence type="ECO:0000313" key="2">
    <source>
        <dbReference type="EMBL" id="CAF4413804.1"/>
    </source>
</evidence>
<reference evidence="2" key="1">
    <citation type="submission" date="2021-02" db="EMBL/GenBank/DDBJ databases">
        <authorList>
            <person name="Nowell W R."/>
        </authorList>
    </citation>
    <scope>NUCLEOTIDE SEQUENCE</scope>
</reference>
<dbReference type="EMBL" id="CAJOBJ010060043">
    <property type="protein sequence ID" value="CAF4413804.1"/>
    <property type="molecule type" value="Genomic_DNA"/>
</dbReference>
<name>A0A8S2W3Z6_9BILA</name>
<dbReference type="AlphaFoldDB" id="A0A8S2W3Z6"/>
<proteinExistence type="predicted"/>
<evidence type="ECO:0000313" key="1">
    <source>
        <dbReference type="EMBL" id="CAF4287930.1"/>
    </source>
</evidence>